<dbReference type="AlphaFoldDB" id="A0A6M4WUS5"/>
<sequence>MHPWSPLNDRQLALLTRIGGGTDPVTSDSPELAVTARALRDRGLVTMPRKKGRWQAEITDAGRFHLEHGHHPDRPELAPRKPRAAASEAETPVAAGPQQDADPSTETKPVSKRAVKPPRPSPAAVGPALIAQVQKAGRFLRIPEPSAEERARYRRAFDAARQCAPDGYHLKYSGRAKGDFFLGLLRVTGEDDTEWNRIRLARSRVITDVEDVLAAVTADHSAFEISEEVLPRVLALLRLLADQALARYGEIAVSKKRRQPRPLLTVHGRTYEIGFRERQKQVRYVPKQPGRRTYDWQRVTPAHKFEPSGELELLVSENSGYSYSYGWKKEWADTAKKPLEEQIGSIFRALKARAEEQERARLEREAEQRRLREERERQEAERRRLAAEQEERERREWEAAVSAASVKAVHAVRAEHLGTALEQWRAAGEIRAFCAALDEVAAASEDVLEVERLREWSAWGNTEADRLDPTTNGQGLAARDFNAKPTKNQLRPFLDGWHPDRPEKEKPPAQPAPPTPEPDPWRGVIDAHQDQGWRYGRQGRAQWWRR</sequence>
<protein>
    <submittedName>
        <fullName evidence="3">PE-PGRS family protein</fullName>
    </submittedName>
</protein>
<dbReference type="Proteomes" id="UP000502665">
    <property type="component" value="Chromosome"/>
</dbReference>
<feature type="compositionally biased region" description="Pro residues" evidence="2">
    <location>
        <begin position="508"/>
        <end position="518"/>
    </location>
</feature>
<feature type="compositionally biased region" description="Basic and acidic residues" evidence="2">
    <location>
        <begin position="497"/>
        <end position="507"/>
    </location>
</feature>
<evidence type="ECO:0000313" key="3">
    <source>
        <dbReference type="EMBL" id="QJT03125.1"/>
    </source>
</evidence>
<reference evidence="3" key="1">
    <citation type="submission" date="2020-03" db="EMBL/GenBank/DDBJ databases">
        <title>Molecular networking-based the target discovery of potent antiproliferative macrolactams: 5/6/7/16 polycyclic ansamycins and glycosylated trienomycin from Streptomyces cacaoi subsp. asoensis.</title>
        <authorList>
            <person name="Liu L.-L."/>
        </authorList>
    </citation>
    <scope>NUCLEOTIDE SEQUENCE [LARGE SCALE GENOMIC DNA]</scope>
    <source>
        <strain evidence="3">H2S5</strain>
    </source>
</reference>
<accession>A0A6M4WUS5</accession>
<evidence type="ECO:0000256" key="1">
    <source>
        <dbReference type="SAM" id="Coils"/>
    </source>
</evidence>
<evidence type="ECO:0000313" key="4">
    <source>
        <dbReference type="Proteomes" id="UP000502665"/>
    </source>
</evidence>
<proteinExistence type="predicted"/>
<feature type="region of interest" description="Disordered" evidence="2">
    <location>
        <begin position="463"/>
        <end position="546"/>
    </location>
</feature>
<keyword evidence="1" id="KW-0175">Coiled coil</keyword>
<dbReference type="EMBL" id="CP049838">
    <property type="protein sequence ID" value="QJT03125.1"/>
    <property type="molecule type" value="Genomic_DNA"/>
</dbReference>
<feature type="coiled-coil region" evidence="1">
    <location>
        <begin position="347"/>
        <end position="407"/>
    </location>
</feature>
<keyword evidence="4" id="KW-1185">Reference proteome</keyword>
<evidence type="ECO:0000256" key="2">
    <source>
        <dbReference type="SAM" id="MobiDB-lite"/>
    </source>
</evidence>
<feature type="compositionally biased region" description="Basic and acidic residues" evidence="2">
    <location>
        <begin position="66"/>
        <end position="79"/>
    </location>
</feature>
<name>A0A6M4WUS5_9ACTN</name>
<feature type="region of interest" description="Disordered" evidence="2">
    <location>
        <begin position="66"/>
        <end position="126"/>
    </location>
</feature>
<feature type="compositionally biased region" description="Low complexity" evidence="2">
    <location>
        <begin position="84"/>
        <end position="95"/>
    </location>
</feature>
<organism evidence="3 4">
    <name type="scientific">Streptomyces asoensis</name>
    <dbReference type="NCBI Taxonomy" id="249586"/>
    <lineage>
        <taxon>Bacteria</taxon>
        <taxon>Bacillati</taxon>
        <taxon>Actinomycetota</taxon>
        <taxon>Actinomycetes</taxon>
        <taxon>Kitasatosporales</taxon>
        <taxon>Streptomycetaceae</taxon>
        <taxon>Streptomyces</taxon>
    </lineage>
</organism>
<gene>
    <name evidence="3" type="ORF">G9272_24925</name>
</gene>